<dbReference type="InterPro" id="IPR023753">
    <property type="entry name" value="FAD/NAD-binding_dom"/>
</dbReference>
<keyword evidence="5 9" id="KW-0560">Oxidoreductase</keyword>
<dbReference type="Pfam" id="PF07992">
    <property type="entry name" value="Pyr_redox_2"/>
    <property type="match status" value="1"/>
</dbReference>
<evidence type="ECO:0000256" key="4">
    <source>
        <dbReference type="ARBA" id="ARBA00022827"/>
    </source>
</evidence>
<dbReference type="EC" id="1.6.99.3" evidence="9"/>
<comment type="similarity">
    <text evidence="2">Belongs to the class-III pyridine nucleotide-disulfide oxidoreductase family.</text>
</comment>
<name>A0A1D7QRD3_9BACI</name>
<evidence type="ECO:0000256" key="5">
    <source>
        <dbReference type="ARBA" id="ARBA00023002"/>
    </source>
</evidence>
<keyword evidence="3" id="KW-0285">Flavoprotein</keyword>
<evidence type="ECO:0000313" key="9">
    <source>
        <dbReference type="EMBL" id="AOM81562.1"/>
    </source>
</evidence>
<dbReference type="STRING" id="632773.BBEV_0167"/>
<evidence type="ECO:0000259" key="7">
    <source>
        <dbReference type="Pfam" id="PF02852"/>
    </source>
</evidence>
<dbReference type="OrthoDB" id="9802028at2"/>
<evidence type="ECO:0000259" key="8">
    <source>
        <dbReference type="Pfam" id="PF07992"/>
    </source>
</evidence>
<dbReference type="InterPro" id="IPR036188">
    <property type="entry name" value="FAD/NAD-bd_sf"/>
</dbReference>
<organism evidence="9 10">
    <name type="scientific">Salisediminibacterium beveridgei</name>
    <dbReference type="NCBI Taxonomy" id="632773"/>
    <lineage>
        <taxon>Bacteria</taxon>
        <taxon>Bacillati</taxon>
        <taxon>Bacillota</taxon>
        <taxon>Bacilli</taxon>
        <taxon>Bacillales</taxon>
        <taxon>Bacillaceae</taxon>
        <taxon>Salisediminibacterium</taxon>
    </lineage>
</organism>
<feature type="domain" description="Pyridine nucleotide-disulphide oxidoreductase dimerisation" evidence="7">
    <location>
        <begin position="331"/>
        <end position="433"/>
    </location>
</feature>
<dbReference type="RefSeq" id="WP_069363725.1">
    <property type="nucleotide sequence ID" value="NZ_CP012502.1"/>
</dbReference>
<keyword evidence="10" id="KW-1185">Reference proteome</keyword>
<evidence type="ECO:0000256" key="2">
    <source>
        <dbReference type="ARBA" id="ARBA00009130"/>
    </source>
</evidence>
<dbReference type="PANTHER" id="PTHR43429:SF1">
    <property type="entry name" value="NAD(P)H SULFUR OXIDOREDUCTASE (COA-DEPENDENT)"/>
    <property type="match status" value="1"/>
</dbReference>
<proteinExistence type="inferred from homology"/>
<dbReference type="GO" id="GO:0016491">
    <property type="term" value="F:oxidoreductase activity"/>
    <property type="evidence" value="ECO:0007669"/>
    <property type="project" value="UniProtKB-KW"/>
</dbReference>
<dbReference type="AlphaFoldDB" id="A0A1D7QRD3"/>
<comment type="cofactor">
    <cofactor evidence="1">
        <name>FAD</name>
        <dbReference type="ChEBI" id="CHEBI:57692"/>
    </cofactor>
</comment>
<sequence>MNVVIIGGDAAGMSAAMQLSRKRKDASITVLEKGAVYSYAQCGLPYFIGGEVAKSDELIARPVSFFREKAGIDARIYHEVTSVDASGQQVHGTNLENGEAFTVDYDMLLVASGAGSIFPPFEGKDLEGIHLLKTIPDAEKIVEDMKEDVLNVTVIGGGYIGLEVAENLAKDGRKVRIIDLMERVGNVYDAEISEKIQEEAERHNIELVLKEKVQSFTGENGRVDGVVTDQGSYPSDMVIVAIGVKPNTGFLDGTGVHLHPSGAVLVNPYMETNIAGIYAAGDCATQFHRVKQKDDFVPLGTHANKQGRIAGINMAGETKAFQGIVGSSVMQFFDLAIGKTGLSEQEAKDEGIDYSVIGYDSAAIAHYMPENAPLFIRMMKDNKTDKLIGMQAIGKRGVDKRIDVAATAIYHGMTTEEMENLDISYAPPFNTAWDPVQQGARRL</sequence>
<dbReference type="PANTHER" id="PTHR43429">
    <property type="entry name" value="PYRIDINE NUCLEOTIDE-DISULFIDE OXIDOREDUCTASE DOMAIN-CONTAINING"/>
    <property type="match status" value="1"/>
</dbReference>
<dbReference type="PATRIC" id="fig|632773.3.peg.179"/>
<dbReference type="InterPro" id="IPR050260">
    <property type="entry name" value="FAD-bd_OxRdtase"/>
</dbReference>
<evidence type="ECO:0000313" key="10">
    <source>
        <dbReference type="Proteomes" id="UP000094463"/>
    </source>
</evidence>
<dbReference type="SUPFAM" id="SSF51905">
    <property type="entry name" value="FAD/NAD(P)-binding domain"/>
    <property type="match status" value="1"/>
</dbReference>
<evidence type="ECO:0000256" key="6">
    <source>
        <dbReference type="ARBA" id="ARBA00023284"/>
    </source>
</evidence>
<accession>A0A1D7QRD3</accession>
<gene>
    <name evidence="9" type="ORF">BBEV_0167</name>
</gene>
<feature type="domain" description="FAD/NAD(P)-binding" evidence="8">
    <location>
        <begin position="1"/>
        <end position="289"/>
    </location>
</feature>
<dbReference type="Proteomes" id="UP000094463">
    <property type="component" value="Chromosome"/>
</dbReference>
<evidence type="ECO:0000256" key="3">
    <source>
        <dbReference type="ARBA" id="ARBA00022630"/>
    </source>
</evidence>
<dbReference type="InterPro" id="IPR004099">
    <property type="entry name" value="Pyr_nucl-diS_OxRdtase_dimer"/>
</dbReference>
<dbReference type="Gene3D" id="3.50.50.60">
    <property type="entry name" value="FAD/NAD(P)-binding domain"/>
    <property type="match status" value="2"/>
</dbReference>
<dbReference type="Pfam" id="PF02852">
    <property type="entry name" value="Pyr_redox_dim"/>
    <property type="match status" value="1"/>
</dbReference>
<keyword evidence="6" id="KW-0676">Redox-active center</keyword>
<protein>
    <submittedName>
        <fullName evidence="9">NADH dehydrogenase</fullName>
        <ecNumber evidence="9">1.6.99.3</ecNumber>
    </submittedName>
</protein>
<dbReference type="KEGG" id="bbev:BBEV_0167"/>
<dbReference type="PRINTS" id="PR00368">
    <property type="entry name" value="FADPNR"/>
</dbReference>
<dbReference type="EMBL" id="CP012502">
    <property type="protein sequence ID" value="AOM81562.1"/>
    <property type="molecule type" value="Genomic_DNA"/>
</dbReference>
<dbReference type="PRINTS" id="PR00411">
    <property type="entry name" value="PNDRDTASEI"/>
</dbReference>
<evidence type="ECO:0000256" key="1">
    <source>
        <dbReference type="ARBA" id="ARBA00001974"/>
    </source>
</evidence>
<dbReference type="InterPro" id="IPR016156">
    <property type="entry name" value="FAD/NAD-linked_Rdtase_dimer_sf"/>
</dbReference>
<keyword evidence="4" id="KW-0274">FAD</keyword>
<dbReference type="SUPFAM" id="SSF55424">
    <property type="entry name" value="FAD/NAD-linked reductases, dimerisation (C-terminal) domain"/>
    <property type="match status" value="1"/>
</dbReference>
<reference evidence="9 10" key="1">
    <citation type="submission" date="2015-08" db="EMBL/GenBank/DDBJ databases">
        <title>The complete genome sequence of Bacillus beveridgei MLTeJB.</title>
        <authorList>
            <person name="Hanson T.E."/>
            <person name="Mesa C."/>
            <person name="Basesman S.M."/>
            <person name="Oremland R.S."/>
        </authorList>
    </citation>
    <scope>NUCLEOTIDE SEQUENCE [LARGE SCALE GENOMIC DNA]</scope>
    <source>
        <strain evidence="9 10">MLTeJB</strain>
    </source>
</reference>